<comment type="caution">
    <text evidence="2">The sequence shown here is derived from an EMBL/GenBank/DDBJ whole genome shotgun (WGS) entry which is preliminary data.</text>
</comment>
<protein>
    <submittedName>
        <fullName evidence="2">Uncharacterized protein</fullName>
    </submittedName>
</protein>
<feature type="chain" id="PRO_5039917576" evidence="1">
    <location>
        <begin position="21"/>
        <end position="260"/>
    </location>
</feature>
<evidence type="ECO:0000256" key="1">
    <source>
        <dbReference type="SAM" id="SignalP"/>
    </source>
</evidence>
<dbReference type="PANTHER" id="PTHR31354">
    <property type="entry name" value="OS01G0793500 PROTEIN"/>
    <property type="match status" value="1"/>
</dbReference>
<evidence type="ECO:0000313" key="2">
    <source>
        <dbReference type="EMBL" id="GIQ89044.1"/>
    </source>
</evidence>
<dbReference type="PANTHER" id="PTHR31354:SF2">
    <property type="entry name" value="OS01G0793500 PROTEIN"/>
    <property type="match status" value="1"/>
</dbReference>
<dbReference type="OrthoDB" id="1847654at2759"/>
<accession>A0A9K3D813</accession>
<reference evidence="2 3" key="1">
    <citation type="journal article" date="2018" name="PLoS ONE">
        <title>The draft genome of Kipferlia bialata reveals reductive genome evolution in fornicate parasites.</title>
        <authorList>
            <person name="Tanifuji G."/>
            <person name="Takabayashi S."/>
            <person name="Kume K."/>
            <person name="Takagi M."/>
            <person name="Nakayama T."/>
            <person name="Kamikawa R."/>
            <person name="Inagaki Y."/>
            <person name="Hashimoto T."/>
        </authorList>
    </citation>
    <scope>NUCLEOTIDE SEQUENCE [LARGE SCALE GENOMIC DNA]</scope>
    <source>
        <strain evidence="2">NY0173</strain>
    </source>
</reference>
<keyword evidence="1" id="KW-0732">Signal</keyword>
<feature type="signal peptide" evidence="1">
    <location>
        <begin position="1"/>
        <end position="20"/>
    </location>
</feature>
<gene>
    <name evidence="2" type="ORF">KIPB_011424</name>
</gene>
<name>A0A9K3D813_9EUKA</name>
<organism evidence="2 3">
    <name type="scientific">Kipferlia bialata</name>
    <dbReference type="NCBI Taxonomy" id="797122"/>
    <lineage>
        <taxon>Eukaryota</taxon>
        <taxon>Metamonada</taxon>
        <taxon>Carpediemonas-like organisms</taxon>
        <taxon>Kipferlia</taxon>
    </lineage>
</organism>
<sequence>MRAFGLLCVALLLAVVSATASDDVLPHLEARVKFGDHLTFEGNCFETITVEWEVETKKMIFDFQDPKNWHCDEMLVIATPERLLTRSTMFTGKLAVAMFAYYPNEEDFISDEGISVYTVSLDVFNDIEELWDLFTMFFLYDDYSAEETRAFIQQYCGQTFQKTEDIGLAAIKPYVKAGDLIVMTQFYQAGDLIVMTQFNGEEALGMCETGSGVGHTALVVSDNNGSLYVAESAVAVPNTVWATGCSLTALDVWAEGEASL</sequence>
<evidence type="ECO:0000313" key="3">
    <source>
        <dbReference type="Proteomes" id="UP000265618"/>
    </source>
</evidence>
<proteinExistence type="predicted"/>
<keyword evidence="3" id="KW-1185">Reference proteome</keyword>
<dbReference type="AlphaFoldDB" id="A0A9K3D813"/>
<dbReference type="Proteomes" id="UP000265618">
    <property type="component" value="Unassembled WGS sequence"/>
</dbReference>
<dbReference type="EMBL" id="BDIP01004636">
    <property type="protein sequence ID" value="GIQ89044.1"/>
    <property type="molecule type" value="Genomic_DNA"/>
</dbReference>